<feature type="transmembrane region" description="Helical" evidence="1">
    <location>
        <begin position="6"/>
        <end position="25"/>
    </location>
</feature>
<keyword evidence="1" id="KW-1133">Transmembrane helix</keyword>
<gene>
    <name evidence="2" type="ORF">HEB94_002992</name>
</gene>
<dbReference type="EMBL" id="JADBEM010000001">
    <property type="protein sequence ID" value="MBE1606144.1"/>
    <property type="molecule type" value="Genomic_DNA"/>
</dbReference>
<name>A0A927MT44_9ACTN</name>
<keyword evidence="1" id="KW-0472">Membrane</keyword>
<feature type="transmembrane region" description="Helical" evidence="1">
    <location>
        <begin position="56"/>
        <end position="75"/>
    </location>
</feature>
<evidence type="ECO:0000256" key="1">
    <source>
        <dbReference type="SAM" id="Phobius"/>
    </source>
</evidence>
<evidence type="ECO:0000313" key="3">
    <source>
        <dbReference type="Proteomes" id="UP000638648"/>
    </source>
</evidence>
<feature type="transmembrane region" description="Helical" evidence="1">
    <location>
        <begin position="99"/>
        <end position="121"/>
    </location>
</feature>
<keyword evidence="3" id="KW-1185">Reference proteome</keyword>
<sequence length="163" mass="17308">MTIDLTSLNLLLIVAITAVILVSQFSTRPVRSLTYLWVALLLARGCVPPGPARTTGAGIAFLVLGLVVSAVFGYARGRTMPMWRDAAGRLCRRGGRVTLLLWLATLAARLGLGALALLAFGEPFNGDALWLGVGVTLGVQQVVMTYYGRRVPLTGSSPRPVTT</sequence>
<dbReference type="RefSeq" id="WP_192750324.1">
    <property type="nucleotide sequence ID" value="NZ_BAABJL010000011.1"/>
</dbReference>
<comment type="caution">
    <text evidence="2">The sequence shown here is derived from an EMBL/GenBank/DDBJ whole genome shotgun (WGS) entry which is preliminary data.</text>
</comment>
<accession>A0A927MT44</accession>
<dbReference type="AlphaFoldDB" id="A0A927MT44"/>
<evidence type="ECO:0008006" key="4">
    <source>
        <dbReference type="Google" id="ProtNLM"/>
    </source>
</evidence>
<proteinExistence type="predicted"/>
<protein>
    <recommendedName>
        <fullName evidence="4">DUF1453 domain-containing protein</fullName>
    </recommendedName>
</protein>
<organism evidence="2 3">
    <name type="scientific">Actinopolymorpha pittospori</name>
    <dbReference type="NCBI Taxonomy" id="648752"/>
    <lineage>
        <taxon>Bacteria</taxon>
        <taxon>Bacillati</taxon>
        <taxon>Actinomycetota</taxon>
        <taxon>Actinomycetes</taxon>
        <taxon>Propionibacteriales</taxon>
        <taxon>Actinopolymorphaceae</taxon>
        <taxon>Actinopolymorpha</taxon>
    </lineage>
</organism>
<reference evidence="2" key="1">
    <citation type="submission" date="2020-10" db="EMBL/GenBank/DDBJ databases">
        <title>Sequencing the genomes of 1000 actinobacteria strains.</title>
        <authorList>
            <person name="Klenk H.-P."/>
        </authorList>
    </citation>
    <scope>NUCLEOTIDE SEQUENCE</scope>
    <source>
        <strain evidence="2">DSM 45354</strain>
    </source>
</reference>
<dbReference type="Proteomes" id="UP000638648">
    <property type="component" value="Unassembled WGS sequence"/>
</dbReference>
<keyword evidence="1" id="KW-0812">Transmembrane</keyword>
<evidence type="ECO:0000313" key="2">
    <source>
        <dbReference type="EMBL" id="MBE1606144.1"/>
    </source>
</evidence>